<comment type="subcellular location">
    <subcellularLocation>
        <location evidence="1">Nucleus</location>
    </subcellularLocation>
</comment>
<dbReference type="Gene3D" id="2.40.330.10">
    <property type="entry name" value="DNA-binding pseudobarrel domain"/>
    <property type="match status" value="1"/>
</dbReference>
<gene>
    <name evidence="8" type="primary">BnaCnng71580D</name>
    <name evidence="7" type="synonym">BnaCnng54430D</name>
    <name evidence="6" type="ORF">DARMORV10_C09P27980.1</name>
    <name evidence="8" type="ORF">GSBRNA2T00011752001</name>
    <name evidence="7" type="ORF">GSBRNA2T00060621001</name>
</gene>
<sequence length="110" mass="12533">MIHRSLTDSDLCYGGPLNLPKRDFESYILPEMENVMVQNLGSSNGVEVKIHILEEGYEADDYTITLIKKTSYKFIAGWSNIAKAKGYITGDEIGLLWDKIAEKFFLRLIK</sequence>
<keyword evidence="5" id="KW-0539">Nucleus</keyword>
<reference evidence="6" key="3">
    <citation type="submission" date="2021-01" db="EMBL/GenBank/DDBJ databases">
        <authorList>
            <consortium name="Genoscope - CEA"/>
            <person name="William W."/>
        </authorList>
    </citation>
    <scope>NUCLEOTIDE SEQUENCE</scope>
</reference>
<keyword evidence="2" id="KW-0805">Transcription regulation</keyword>
<dbReference type="Gramene" id="CDY67310">
    <property type="protein sequence ID" value="CDY67310"/>
    <property type="gene ID" value="GSBRNA2T00060621001"/>
</dbReference>
<dbReference type="GO" id="GO:0003677">
    <property type="term" value="F:DNA binding"/>
    <property type="evidence" value="ECO:0007669"/>
    <property type="project" value="UniProtKB-KW"/>
</dbReference>
<dbReference type="EMBL" id="LK035960">
    <property type="protein sequence ID" value="CDY67310.1"/>
    <property type="molecule type" value="Genomic_DNA"/>
</dbReference>
<evidence type="ECO:0000256" key="5">
    <source>
        <dbReference type="ARBA" id="ARBA00023242"/>
    </source>
</evidence>
<dbReference type="AlphaFoldDB" id="A0A078JZR3"/>
<dbReference type="SUPFAM" id="SSF101936">
    <property type="entry name" value="DNA-binding pseudobarrel domain"/>
    <property type="match status" value="1"/>
</dbReference>
<dbReference type="Proteomes" id="UP000028999">
    <property type="component" value="Unassembled WGS sequence"/>
</dbReference>
<dbReference type="SMR" id="A0A078JZR3"/>
<keyword evidence="9" id="KW-1185">Reference proteome</keyword>
<name>A0A078JZR3_BRANA</name>
<dbReference type="PANTHER" id="PTHR34269:SF17">
    <property type="entry name" value="B3 DOMAIN PROTEIN"/>
    <property type="match status" value="1"/>
</dbReference>
<keyword evidence="3" id="KW-0238">DNA-binding</keyword>
<evidence type="ECO:0000256" key="1">
    <source>
        <dbReference type="ARBA" id="ARBA00004123"/>
    </source>
</evidence>
<evidence type="ECO:0000313" key="6">
    <source>
        <dbReference type="EMBL" id="CAF1733660.1"/>
    </source>
</evidence>
<dbReference type="EMBL" id="HG994373">
    <property type="protein sequence ID" value="CAF1733660.1"/>
    <property type="molecule type" value="Genomic_DNA"/>
</dbReference>
<dbReference type="EMBL" id="LK044691">
    <property type="protein sequence ID" value="CDY71152.1"/>
    <property type="molecule type" value="Genomic_DNA"/>
</dbReference>
<proteinExistence type="predicted"/>
<keyword evidence="4" id="KW-0804">Transcription</keyword>
<dbReference type="InterPro" id="IPR015300">
    <property type="entry name" value="DNA-bd_pseudobarrel_sf"/>
</dbReference>
<dbReference type="GO" id="GO:0005634">
    <property type="term" value="C:nucleus"/>
    <property type="evidence" value="ECO:0007669"/>
    <property type="project" value="UniProtKB-SubCell"/>
</dbReference>
<dbReference type="PaxDb" id="3708-A0A078JZR3"/>
<evidence type="ECO:0000256" key="2">
    <source>
        <dbReference type="ARBA" id="ARBA00023015"/>
    </source>
</evidence>
<reference evidence="8 9" key="1">
    <citation type="journal article" date="2014" name="Science">
        <title>Plant genetics. Early allopolyploid evolution in the post-Neolithic Brassica napus oilseed genome.</title>
        <authorList>
            <person name="Chalhoub B."/>
            <person name="Denoeud F."/>
            <person name="Liu S."/>
            <person name="Parkin I.A."/>
            <person name="Tang H."/>
            <person name="Wang X."/>
            <person name="Chiquet J."/>
            <person name="Belcram H."/>
            <person name="Tong C."/>
            <person name="Samans B."/>
            <person name="Correa M."/>
            <person name="Da Silva C."/>
            <person name="Just J."/>
            <person name="Falentin C."/>
            <person name="Koh C.S."/>
            <person name="Le Clainche I."/>
            <person name="Bernard M."/>
            <person name="Bento P."/>
            <person name="Noel B."/>
            <person name="Labadie K."/>
            <person name="Alberti A."/>
            <person name="Charles M."/>
            <person name="Arnaud D."/>
            <person name="Guo H."/>
            <person name="Daviaud C."/>
            <person name="Alamery S."/>
            <person name="Jabbari K."/>
            <person name="Zhao M."/>
            <person name="Edger P.P."/>
            <person name="Chelaifa H."/>
            <person name="Tack D."/>
            <person name="Lassalle G."/>
            <person name="Mestiri I."/>
            <person name="Schnel N."/>
            <person name="Le Paslier M.C."/>
            <person name="Fan G."/>
            <person name="Renault V."/>
            <person name="Bayer P.E."/>
            <person name="Golicz A.A."/>
            <person name="Manoli S."/>
            <person name="Lee T.H."/>
            <person name="Thi V.H."/>
            <person name="Chalabi S."/>
            <person name="Hu Q."/>
            <person name="Fan C."/>
            <person name="Tollenaere R."/>
            <person name="Lu Y."/>
            <person name="Battail C."/>
            <person name="Shen J."/>
            <person name="Sidebottom C.H."/>
            <person name="Wang X."/>
            <person name="Canaguier A."/>
            <person name="Chauveau A."/>
            <person name="Berard A."/>
            <person name="Deniot G."/>
            <person name="Guan M."/>
            <person name="Liu Z."/>
            <person name="Sun F."/>
            <person name="Lim Y.P."/>
            <person name="Lyons E."/>
            <person name="Town C.D."/>
            <person name="Bancroft I."/>
            <person name="Wang X."/>
            <person name="Meng J."/>
            <person name="Ma J."/>
            <person name="Pires J.C."/>
            <person name="King G.J."/>
            <person name="Brunel D."/>
            <person name="Delourme R."/>
            <person name="Renard M."/>
            <person name="Aury J.M."/>
            <person name="Adams K.L."/>
            <person name="Batley J."/>
            <person name="Snowdon R.J."/>
            <person name="Tost J."/>
            <person name="Edwards D."/>
            <person name="Zhou Y."/>
            <person name="Hua W."/>
            <person name="Sharpe A.G."/>
            <person name="Paterson A.H."/>
            <person name="Guan C."/>
            <person name="Wincker P."/>
        </authorList>
    </citation>
    <scope>NUCLEOTIDE SEQUENCE [LARGE SCALE GENOMIC DNA]</scope>
    <source>
        <strain evidence="9">cv. Darmor-bzh</strain>
    </source>
</reference>
<evidence type="ECO:0000313" key="7">
    <source>
        <dbReference type="EMBL" id="CDY67310.1"/>
    </source>
</evidence>
<reference evidence="8" key="2">
    <citation type="submission" date="2014-06" db="EMBL/GenBank/DDBJ databases">
        <authorList>
            <person name="Genoscope - CEA"/>
        </authorList>
    </citation>
    <scope>NUCLEOTIDE SEQUENCE</scope>
</reference>
<accession>A0A078JZR3</accession>
<protein>
    <submittedName>
        <fullName evidence="6">(rape) hypothetical protein</fullName>
    </submittedName>
    <submittedName>
        <fullName evidence="7">BnaCnng54430D protein</fullName>
    </submittedName>
    <submittedName>
        <fullName evidence="8">BnaCnng71580D protein</fullName>
    </submittedName>
</protein>
<evidence type="ECO:0000256" key="4">
    <source>
        <dbReference type="ARBA" id="ARBA00023163"/>
    </source>
</evidence>
<dbReference type="OMA" id="APYDPWV"/>
<dbReference type="InterPro" id="IPR051442">
    <property type="entry name" value="B3_domain"/>
</dbReference>
<dbReference type="PANTHER" id="PTHR34269">
    <property type="entry name" value="TRANSCRIPTION FACTOR B3-DOMAIN FAMILY-RELATED"/>
    <property type="match status" value="1"/>
</dbReference>
<evidence type="ECO:0000256" key="3">
    <source>
        <dbReference type="ARBA" id="ARBA00023125"/>
    </source>
</evidence>
<evidence type="ECO:0000313" key="9">
    <source>
        <dbReference type="Proteomes" id="UP000028999"/>
    </source>
</evidence>
<dbReference type="STRING" id="3708.A0A078JZR3"/>
<organism evidence="8">
    <name type="scientific">Brassica napus</name>
    <name type="common">Rape</name>
    <dbReference type="NCBI Taxonomy" id="3708"/>
    <lineage>
        <taxon>Eukaryota</taxon>
        <taxon>Viridiplantae</taxon>
        <taxon>Streptophyta</taxon>
        <taxon>Embryophyta</taxon>
        <taxon>Tracheophyta</taxon>
        <taxon>Spermatophyta</taxon>
        <taxon>Magnoliopsida</taxon>
        <taxon>eudicotyledons</taxon>
        <taxon>Gunneridae</taxon>
        <taxon>Pentapetalae</taxon>
        <taxon>rosids</taxon>
        <taxon>malvids</taxon>
        <taxon>Brassicales</taxon>
        <taxon>Brassicaceae</taxon>
        <taxon>Brassiceae</taxon>
        <taxon>Brassica</taxon>
    </lineage>
</organism>
<evidence type="ECO:0000313" key="8">
    <source>
        <dbReference type="EMBL" id="CDY71152.1"/>
    </source>
</evidence>
<dbReference type="Proteomes" id="UP001295469">
    <property type="component" value="Chromosome C09"/>
</dbReference>
<dbReference type="Gramene" id="CDY71152">
    <property type="protein sequence ID" value="CDY71152"/>
    <property type="gene ID" value="GSBRNA2T00011752001"/>
</dbReference>